<comment type="caution">
    <text evidence="2">The sequence shown here is derived from an EMBL/GenBank/DDBJ whole genome shotgun (WGS) entry which is preliminary data.</text>
</comment>
<dbReference type="Proteomes" id="UP000646749">
    <property type="component" value="Unassembled WGS sequence"/>
</dbReference>
<proteinExistence type="predicted"/>
<keyword evidence="3" id="KW-1185">Reference proteome</keyword>
<feature type="transmembrane region" description="Helical" evidence="1">
    <location>
        <begin position="119"/>
        <end position="138"/>
    </location>
</feature>
<protein>
    <submittedName>
        <fullName evidence="2">Uncharacterized protein</fullName>
    </submittedName>
</protein>
<evidence type="ECO:0000256" key="1">
    <source>
        <dbReference type="SAM" id="Phobius"/>
    </source>
</evidence>
<feature type="transmembrane region" description="Helical" evidence="1">
    <location>
        <begin position="150"/>
        <end position="180"/>
    </location>
</feature>
<evidence type="ECO:0000313" key="2">
    <source>
        <dbReference type="EMBL" id="GIG90636.1"/>
    </source>
</evidence>
<accession>A0ABQ4E7G9</accession>
<feature type="transmembrane region" description="Helical" evidence="1">
    <location>
        <begin position="200"/>
        <end position="220"/>
    </location>
</feature>
<keyword evidence="1" id="KW-0472">Membrane</keyword>
<sequence>MEHLWDLWSKWWSGQSIQGLSMFGLPIVVWGRIGKAMQYIGGLTVVIELVGPERFRSFGDRLVGIPWRSWWERTVVTAAKWWFALLILGLVASLLGLPWEVYRTYATVLMPTIWATDQPWGWPLFIALSLVVTVLAATSPTATPAERPRIVLGGILLGPVVVVLLGSLVIVALVLAALITLLALPATRLLTFLLTRLRKAAFYSIAFALTTAGFLLDLWAT</sequence>
<dbReference type="EMBL" id="BONW01000028">
    <property type="protein sequence ID" value="GIG90636.1"/>
    <property type="molecule type" value="Genomic_DNA"/>
</dbReference>
<name>A0ABQ4E7G9_9ACTN</name>
<feature type="transmembrane region" description="Helical" evidence="1">
    <location>
        <begin position="12"/>
        <end position="30"/>
    </location>
</feature>
<dbReference type="RefSeq" id="WP_203869033.1">
    <property type="nucleotide sequence ID" value="NZ_BONW01000028.1"/>
</dbReference>
<gene>
    <name evidence="2" type="ORF">Pen02_55720</name>
</gene>
<reference evidence="2 3" key="1">
    <citation type="submission" date="2021-01" db="EMBL/GenBank/DDBJ databases">
        <title>Whole genome shotgun sequence of Plantactinospora endophytica NBRC 110450.</title>
        <authorList>
            <person name="Komaki H."/>
            <person name="Tamura T."/>
        </authorList>
    </citation>
    <scope>NUCLEOTIDE SEQUENCE [LARGE SCALE GENOMIC DNA]</scope>
    <source>
        <strain evidence="2 3">NBRC 110450</strain>
    </source>
</reference>
<organism evidence="2 3">
    <name type="scientific">Plantactinospora endophytica</name>
    <dbReference type="NCBI Taxonomy" id="673535"/>
    <lineage>
        <taxon>Bacteria</taxon>
        <taxon>Bacillati</taxon>
        <taxon>Actinomycetota</taxon>
        <taxon>Actinomycetes</taxon>
        <taxon>Micromonosporales</taxon>
        <taxon>Micromonosporaceae</taxon>
        <taxon>Plantactinospora</taxon>
    </lineage>
</organism>
<keyword evidence="1" id="KW-1133">Transmembrane helix</keyword>
<keyword evidence="1" id="KW-0812">Transmembrane</keyword>
<evidence type="ECO:0000313" key="3">
    <source>
        <dbReference type="Proteomes" id="UP000646749"/>
    </source>
</evidence>
<feature type="transmembrane region" description="Helical" evidence="1">
    <location>
        <begin position="81"/>
        <end position="99"/>
    </location>
</feature>